<comment type="similarity">
    <text evidence="1">Belongs to the TonB-dependent receptor family.</text>
</comment>
<keyword evidence="5" id="KW-1185">Reference proteome</keyword>
<name>A0ABT5SB19_9FLAO</name>
<feature type="domain" description="TonB-dependent receptor plug" evidence="3">
    <location>
        <begin position="114"/>
        <end position="221"/>
    </location>
</feature>
<dbReference type="RefSeq" id="WP_265725863.1">
    <property type="nucleotide sequence ID" value="NZ_JAOSLC020000003.1"/>
</dbReference>
<dbReference type="PROSITE" id="PS52016">
    <property type="entry name" value="TONB_DEPENDENT_REC_3"/>
    <property type="match status" value="1"/>
</dbReference>
<organism evidence="4 5">
    <name type="scientific">Polaribacter ponticola</name>
    <dbReference type="NCBI Taxonomy" id="2978475"/>
    <lineage>
        <taxon>Bacteria</taxon>
        <taxon>Pseudomonadati</taxon>
        <taxon>Bacteroidota</taxon>
        <taxon>Flavobacteriia</taxon>
        <taxon>Flavobacteriales</taxon>
        <taxon>Flavobacteriaceae</taxon>
    </lineage>
</organism>
<sequence length="1020" mass="113555">MKKILTFLLILIFSTNYIQAQQKTITGTVKDETGELLPEVTIVIKGETKGTTTDFDGVYSLKVDGPNTVLVFTYLGYSLQEIKVGNQTKINVILKEAADQLDEIVLVGFSKQKKVSVVGSVATVKAKELKLPTSNLTQSLAGRVSGIISVQRSGEPGRDAAQFWIRGVATFGSSNPLVFLDGIEISLADLGTIDPNNIENFSVLKDASATAIYGARGANGVILVETKRGKAGPPKISFTFENSFLAPTQFPEFADAGTFMNMYNEARRNLNPFLPPKFSQDKIQGTLDGGNPYIYPNVDWMDELFSDFALRRYGNLNVRGGGESVRYYMSASFYNDTGILKENDVNNFDNNINQKRYNFVNNISANVSPTTELELNLSADLIDYTGPAVNASGIFGNVINSNPVRFPITYPSEPGSTRIHFGNTTGGFGPGNTFPNPYAELVKGYKERFTSTVITTFRVKENLDWITEGLSANAFVSFKNWTSSEINRSYSPFFFRLTDFDAAANTFTTEQIGQSGRDALGQSGGNNGDRQFMLQGSLNYAREFGKHNVTGLMVYQQRQYNTNIVGGSVIGSLPSRNQSISGRATYSYDDRYLVEANFGYNGSENFAAGKRFGFFPSAAVGYVISNEKFFEPLKNTVSLLKLRASYGETGNDRLPGRFPYTSEVNLNAGNGFTFGENFNNSRNGIFINRFENRDITWEVGKKYNIGFDLGLFNKLTLNVDFFKENREGIFLQRNTIPGTLGVGNTRPFANLGEVENRGFDVTLDFNHAVNQDFIISSRGTFTFAQNKIVSIDEPDLRYSYLSRVGKPVNQLWGLQAERLFIDQAEINASPNQTYTTAYYPGDIKYTNASFDIDGQNQIDANDRVPMGHPSVPEITYGFGLNIRYKKFDVGLLFQGVARVSFFMSNLQPFAQNERNVLQAIADDYWSEENQNLNAFYPRLSEVENQNNIQNSSWWLKDGSYVRLKNAEFGFQYNKQVRLYLNGVNLATFSKFKLWDPEQGGGNGLGYPPQRTINIGAQINL</sequence>
<evidence type="ECO:0000256" key="2">
    <source>
        <dbReference type="SAM" id="SignalP"/>
    </source>
</evidence>
<dbReference type="SUPFAM" id="SSF49464">
    <property type="entry name" value="Carboxypeptidase regulatory domain-like"/>
    <property type="match status" value="1"/>
</dbReference>
<keyword evidence="2" id="KW-0732">Signal</keyword>
<dbReference type="Gene3D" id="2.170.130.10">
    <property type="entry name" value="TonB-dependent receptor, plug domain"/>
    <property type="match status" value="1"/>
</dbReference>
<dbReference type="InterPro" id="IPR023996">
    <property type="entry name" value="TonB-dep_OMP_SusC/RagA"/>
</dbReference>
<gene>
    <name evidence="4" type="ORF">N5A56_013200</name>
</gene>
<proteinExistence type="inferred from homology"/>
<protein>
    <submittedName>
        <fullName evidence="4">TonB-dependent receptor</fullName>
    </submittedName>
</protein>
<dbReference type="NCBIfam" id="TIGR04057">
    <property type="entry name" value="SusC_RagA_signa"/>
    <property type="match status" value="1"/>
</dbReference>
<accession>A0ABT5SB19</accession>
<feature type="signal peptide" evidence="2">
    <location>
        <begin position="1"/>
        <end position="20"/>
    </location>
</feature>
<dbReference type="InterPro" id="IPR008969">
    <property type="entry name" value="CarboxyPept-like_regulatory"/>
</dbReference>
<keyword evidence="1" id="KW-0472">Membrane</keyword>
<dbReference type="Pfam" id="PF07715">
    <property type="entry name" value="Plug"/>
    <property type="match status" value="1"/>
</dbReference>
<dbReference type="Gene3D" id="2.60.40.1120">
    <property type="entry name" value="Carboxypeptidase-like, regulatory domain"/>
    <property type="match status" value="1"/>
</dbReference>
<keyword evidence="1" id="KW-0813">Transport</keyword>
<dbReference type="InterPro" id="IPR023997">
    <property type="entry name" value="TonB-dep_OMP_SusC/RagA_CS"/>
</dbReference>
<dbReference type="InterPro" id="IPR037066">
    <property type="entry name" value="Plug_dom_sf"/>
</dbReference>
<feature type="chain" id="PRO_5047060502" evidence="2">
    <location>
        <begin position="21"/>
        <end position="1020"/>
    </location>
</feature>
<dbReference type="NCBIfam" id="TIGR04056">
    <property type="entry name" value="OMP_RagA_SusC"/>
    <property type="match status" value="1"/>
</dbReference>
<evidence type="ECO:0000313" key="5">
    <source>
        <dbReference type="Proteomes" id="UP001151478"/>
    </source>
</evidence>
<dbReference type="EMBL" id="JAOSLC020000003">
    <property type="protein sequence ID" value="MDD7915307.1"/>
    <property type="molecule type" value="Genomic_DNA"/>
</dbReference>
<dbReference type="SUPFAM" id="SSF56935">
    <property type="entry name" value="Porins"/>
    <property type="match status" value="1"/>
</dbReference>
<evidence type="ECO:0000256" key="1">
    <source>
        <dbReference type="PROSITE-ProRule" id="PRU01360"/>
    </source>
</evidence>
<keyword evidence="1" id="KW-1134">Transmembrane beta strand</keyword>
<keyword evidence="4" id="KW-0675">Receptor</keyword>
<comment type="subcellular location">
    <subcellularLocation>
        <location evidence="1">Cell outer membrane</location>
        <topology evidence="1">Multi-pass membrane protein</topology>
    </subcellularLocation>
</comment>
<keyword evidence="1" id="KW-0812">Transmembrane</keyword>
<comment type="caution">
    <text evidence="4">The sequence shown here is derived from an EMBL/GenBank/DDBJ whole genome shotgun (WGS) entry which is preliminary data.</text>
</comment>
<dbReference type="Pfam" id="PF13715">
    <property type="entry name" value="CarbopepD_reg_2"/>
    <property type="match status" value="1"/>
</dbReference>
<dbReference type="InterPro" id="IPR012910">
    <property type="entry name" value="Plug_dom"/>
</dbReference>
<dbReference type="InterPro" id="IPR039426">
    <property type="entry name" value="TonB-dep_rcpt-like"/>
</dbReference>
<evidence type="ECO:0000313" key="4">
    <source>
        <dbReference type="EMBL" id="MDD7915307.1"/>
    </source>
</evidence>
<dbReference type="Proteomes" id="UP001151478">
    <property type="component" value="Unassembled WGS sequence"/>
</dbReference>
<evidence type="ECO:0000259" key="3">
    <source>
        <dbReference type="Pfam" id="PF07715"/>
    </source>
</evidence>
<reference evidence="4" key="1">
    <citation type="submission" date="2023-02" db="EMBL/GenBank/DDBJ databases">
        <title>Polaribacter ponticola sp. nov., isolated from seawater.</title>
        <authorList>
            <person name="Baek J.H."/>
            <person name="Kim J.M."/>
            <person name="Choi D.G."/>
            <person name="Jeon C.O."/>
        </authorList>
    </citation>
    <scope>NUCLEOTIDE SEQUENCE</scope>
    <source>
        <strain evidence="4">MSW5</strain>
    </source>
</reference>
<keyword evidence="1" id="KW-0998">Cell outer membrane</keyword>